<protein>
    <submittedName>
        <fullName evidence="1">Phage tail protein, P2 protein I family</fullName>
    </submittedName>
</protein>
<dbReference type="AlphaFoldDB" id="A0A521DS05"/>
<name>A0A521DS05_9BACT</name>
<dbReference type="Proteomes" id="UP000317315">
    <property type="component" value="Unassembled WGS sequence"/>
</dbReference>
<sequence>MLKEVAPPNLLKDPIIKALLESTDPELQKVKEQIINVIIYPRIDEIDDEELLDLLAWQFHVEGYELARTIDEKRNLVKNSIELHRYKGTKYAVEKVLSTLNLGGKVKEWFEYGGNPYRFKIDLFFEELIKHGITLTPQVQDRLIELINSYKNERSHLEELKFNVFFENEQKTAASSKVSTFTKASLKEDTEKKILMSQDGEYRIFGTGIKPVSFTKTALEEETEKRLSLENGVSIFSTAKAAGVLKASLESVETEWSFSSSCAVSGSFNSLAFLRINLTGGIN</sequence>
<keyword evidence="2" id="KW-1185">Reference proteome</keyword>
<evidence type="ECO:0000313" key="1">
    <source>
        <dbReference type="EMBL" id="SMO74487.1"/>
    </source>
</evidence>
<dbReference type="OrthoDB" id="90759at2"/>
<dbReference type="Pfam" id="PF09684">
    <property type="entry name" value="Tail_P2_I"/>
    <property type="match status" value="1"/>
</dbReference>
<accession>A0A521DS05</accession>
<reference evidence="1 2" key="1">
    <citation type="submission" date="2017-05" db="EMBL/GenBank/DDBJ databases">
        <authorList>
            <person name="Varghese N."/>
            <person name="Submissions S."/>
        </authorList>
    </citation>
    <scope>NUCLEOTIDE SEQUENCE [LARGE SCALE GENOMIC DNA]</scope>
    <source>
        <strain evidence="1 2">DSM 16304</strain>
    </source>
</reference>
<dbReference type="RefSeq" id="WP_142936097.1">
    <property type="nucleotide sequence ID" value="NZ_FXTM01000025.1"/>
</dbReference>
<dbReference type="NCBIfam" id="TIGR01634">
    <property type="entry name" value="tail_P2_I"/>
    <property type="match status" value="1"/>
</dbReference>
<gene>
    <name evidence="1" type="ORF">SAMN06269117_1253</name>
</gene>
<dbReference type="EMBL" id="FXTM01000025">
    <property type="protein sequence ID" value="SMO74487.1"/>
    <property type="molecule type" value="Genomic_DNA"/>
</dbReference>
<evidence type="ECO:0000313" key="2">
    <source>
        <dbReference type="Proteomes" id="UP000317315"/>
    </source>
</evidence>
<proteinExistence type="predicted"/>
<dbReference type="InterPro" id="IPR006521">
    <property type="entry name" value="Tail_protein_I"/>
</dbReference>
<organism evidence="1 2">
    <name type="scientific">Balnearium lithotrophicum</name>
    <dbReference type="NCBI Taxonomy" id="223788"/>
    <lineage>
        <taxon>Bacteria</taxon>
        <taxon>Pseudomonadati</taxon>
        <taxon>Aquificota</taxon>
        <taxon>Aquificia</taxon>
        <taxon>Desulfurobacteriales</taxon>
        <taxon>Desulfurobacteriaceae</taxon>
        <taxon>Balnearium</taxon>
    </lineage>
</organism>